<protein>
    <submittedName>
        <fullName evidence="5">Conserved putative secreted protein</fullName>
    </submittedName>
</protein>
<feature type="domain" description="Ionotropic glutamate receptor C-terminal" evidence="4">
    <location>
        <begin position="47"/>
        <end position="265"/>
    </location>
</feature>
<dbReference type="InterPro" id="IPR006311">
    <property type="entry name" value="TAT_signal"/>
</dbReference>
<dbReference type="SUPFAM" id="SSF53850">
    <property type="entry name" value="Periplasmic binding protein-like II"/>
    <property type="match status" value="1"/>
</dbReference>
<keyword evidence="1 2" id="KW-0732">Signal</keyword>
<dbReference type="InterPro" id="IPR001638">
    <property type="entry name" value="Solute-binding_3/MltF_N"/>
</dbReference>
<evidence type="ECO:0000256" key="1">
    <source>
        <dbReference type="ARBA" id="ARBA00022729"/>
    </source>
</evidence>
<gene>
    <name evidence="5" type="ORF">AJAP_37980</name>
</gene>
<dbReference type="PROSITE" id="PS51257">
    <property type="entry name" value="PROKAR_LIPOPROTEIN"/>
    <property type="match status" value="1"/>
</dbReference>
<name>A0A075VBX8_9PSEU</name>
<proteinExistence type="predicted"/>
<dbReference type="Pfam" id="PF00497">
    <property type="entry name" value="SBP_bac_3"/>
    <property type="match status" value="1"/>
</dbReference>
<sequence>MRKSPIHLSRRTFLSATIVASIGSVAACSSTASGDVLQKLRSGGKIRIALTQANPPWNFVDGSGAPAGYDVDVAHDLARRLGASGVEFVQASFQTFIEGVKADRFDLVISGQTITAERKQQVDFSRPYAVNGISIFVAEGNTSISSLADLTGKAVAVSAGTTQHKYATEKIQDVRVKTYDNATLGLTDLSRGNADAMLVSRFQGAYLASKNGLSVEPVGPLLESEVNGMSFQKDSAALKQAVDKAIDEMIADGTLTRISQQWLGGLDMAAELKALPAG</sequence>
<dbReference type="InterPro" id="IPR001320">
    <property type="entry name" value="Iontro_rcpt_C"/>
</dbReference>
<evidence type="ECO:0000259" key="4">
    <source>
        <dbReference type="SMART" id="SM00079"/>
    </source>
</evidence>
<dbReference type="SMART" id="SM00079">
    <property type="entry name" value="PBPe"/>
    <property type="match status" value="1"/>
</dbReference>
<organism evidence="5 6">
    <name type="scientific">Amycolatopsis japonica</name>
    <dbReference type="NCBI Taxonomy" id="208439"/>
    <lineage>
        <taxon>Bacteria</taxon>
        <taxon>Bacillati</taxon>
        <taxon>Actinomycetota</taxon>
        <taxon>Actinomycetes</taxon>
        <taxon>Pseudonocardiales</taxon>
        <taxon>Pseudonocardiaceae</taxon>
        <taxon>Amycolatopsis</taxon>
        <taxon>Amycolatopsis japonica group</taxon>
    </lineage>
</organism>
<dbReference type="GO" id="GO:0015276">
    <property type="term" value="F:ligand-gated monoatomic ion channel activity"/>
    <property type="evidence" value="ECO:0007669"/>
    <property type="project" value="InterPro"/>
</dbReference>
<evidence type="ECO:0000313" key="5">
    <source>
        <dbReference type="EMBL" id="AIG80385.1"/>
    </source>
</evidence>
<feature type="domain" description="Solute-binding protein family 3/N-terminal" evidence="3">
    <location>
        <begin position="45"/>
        <end position="266"/>
    </location>
</feature>
<accession>A0A075VBX8</accession>
<reference evidence="5 6" key="1">
    <citation type="journal article" date="2014" name="J. Biotechnol.">
        <title>Complete genome sequence of the actinobacterium Amycolatopsis japonica MG417-CF17(T) (=DSM 44213T) producing (S,S)-N,N'-ethylenediaminedisuccinic acid.</title>
        <authorList>
            <person name="Stegmann E."/>
            <person name="Albersmeier A."/>
            <person name="Spohn M."/>
            <person name="Gert H."/>
            <person name="Weber T."/>
            <person name="Wohlleben W."/>
            <person name="Kalinowski J."/>
            <person name="Ruckert C."/>
        </authorList>
    </citation>
    <scope>NUCLEOTIDE SEQUENCE [LARGE SCALE GENOMIC DNA]</scope>
    <source>
        <strain evidence="6">MG417-CF17 (DSM 44213)</strain>
    </source>
</reference>
<dbReference type="PROSITE" id="PS51318">
    <property type="entry name" value="TAT"/>
    <property type="match status" value="1"/>
</dbReference>
<dbReference type="Proteomes" id="UP000028492">
    <property type="component" value="Chromosome"/>
</dbReference>
<dbReference type="PANTHER" id="PTHR35936:SF19">
    <property type="entry name" value="AMINO-ACID-BINDING PROTEIN YXEM-RELATED"/>
    <property type="match status" value="1"/>
</dbReference>
<dbReference type="STRING" id="208439.AJAP_37980"/>
<dbReference type="EMBL" id="CP008953">
    <property type="protein sequence ID" value="AIG80385.1"/>
    <property type="molecule type" value="Genomic_DNA"/>
</dbReference>
<dbReference type="SMART" id="SM00062">
    <property type="entry name" value="PBPb"/>
    <property type="match status" value="1"/>
</dbReference>
<dbReference type="AlphaFoldDB" id="A0A075VBX8"/>
<evidence type="ECO:0000313" key="6">
    <source>
        <dbReference type="Proteomes" id="UP000028492"/>
    </source>
</evidence>
<evidence type="ECO:0000256" key="2">
    <source>
        <dbReference type="SAM" id="SignalP"/>
    </source>
</evidence>
<dbReference type="Gene3D" id="3.40.190.10">
    <property type="entry name" value="Periplasmic binding protein-like II"/>
    <property type="match status" value="2"/>
</dbReference>
<dbReference type="eggNOG" id="COG0834">
    <property type="taxonomic scope" value="Bacteria"/>
</dbReference>
<keyword evidence="6" id="KW-1185">Reference proteome</keyword>
<evidence type="ECO:0000259" key="3">
    <source>
        <dbReference type="SMART" id="SM00062"/>
    </source>
</evidence>
<feature type="chain" id="PRO_5039449811" evidence="2">
    <location>
        <begin position="27"/>
        <end position="278"/>
    </location>
</feature>
<feature type="signal peptide" evidence="2">
    <location>
        <begin position="1"/>
        <end position="26"/>
    </location>
</feature>
<dbReference type="PANTHER" id="PTHR35936">
    <property type="entry name" value="MEMBRANE-BOUND LYTIC MUREIN TRANSGLYCOSYLASE F"/>
    <property type="match status" value="1"/>
</dbReference>
<dbReference type="HOGENOM" id="CLU_019602_18_5_11"/>
<dbReference type="GO" id="GO:0016020">
    <property type="term" value="C:membrane"/>
    <property type="evidence" value="ECO:0007669"/>
    <property type="project" value="InterPro"/>
</dbReference>
<dbReference type="KEGG" id="aja:AJAP_37980"/>